<dbReference type="AlphaFoldDB" id="A0A3E0H3W6"/>
<dbReference type="EMBL" id="QUNR01000003">
    <property type="protein sequence ID" value="REH37947.1"/>
    <property type="molecule type" value="Genomic_DNA"/>
</dbReference>
<proteinExistence type="predicted"/>
<protein>
    <submittedName>
        <fullName evidence="1">Uncharacterized protein</fullName>
    </submittedName>
</protein>
<sequence>MIWLAMIITALASSALTLGVARWWLLNQGQSIWSREIDALHESLARTVEIRVKRAMIESLAETRQDEDLRESTWKAARSGGELINESMKTWLKRRKVASD</sequence>
<gene>
    <name evidence="1" type="ORF">DFR26_1731</name>
</gene>
<keyword evidence="2" id="KW-1185">Reference proteome</keyword>
<name>A0A3E0H3W6_9GAMM</name>
<dbReference type="Proteomes" id="UP000256774">
    <property type="component" value="Unassembled WGS sequence"/>
</dbReference>
<reference evidence="1 2" key="1">
    <citation type="submission" date="2018-08" db="EMBL/GenBank/DDBJ databases">
        <title>Genomic Encyclopedia of Type Strains, Phase IV (KMG-IV): sequencing the most valuable type-strain genomes for metagenomic binning, comparative biology and taxonomic classification.</title>
        <authorList>
            <person name="Goeker M."/>
        </authorList>
    </citation>
    <scope>NUCLEOTIDE SEQUENCE [LARGE SCALE GENOMIC DNA]</scope>
    <source>
        <strain evidence="1 2">DSM 26022</strain>
    </source>
</reference>
<evidence type="ECO:0000313" key="1">
    <source>
        <dbReference type="EMBL" id="REH37947.1"/>
    </source>
</evidence>
<accession>A0A3E0H3W6</accession>
<comment type="caution">
    <text evidence="1">The sequence shown here is derived from an EMBL/GenBank/DDBJ whole genome shotgun (WGS) entry which is preliminary data.</text>
</comment>
<evidence type="ECO:0000313" key="2">
    <source>
        <dbReference type="Proteomes" id="UP000256774"/>
    </source>
</evidence>
<organism evidence="1 2">
    <name type="scientific">Paraperlucidibaca baekdonensis</name>
    <dbReference type="NCBI Taxonomy" id="748120"/>
    <lineage>
        <taxon>Bacteria</taxon>
        <taxon>Pseudomonadati</taxon>
        <taxon>Pseudomonadota</taxon>
        <taxon>Gammaproteobacteria</taxon>
        <taxon>Moraxellales</taxon>
        <taxon>Moraxellaceae</taxon>
        <taxon>Paraperlucidibaca</taxon>
    </lineage>
</organism>